<protein>
    <recommendedName>
        <fullName evidence="4">Stc1 domain-containing protein</fullName>
    </recommendedName>
</protein>
<feature type="compositionally biased region" description="Acidic residues" evidence="1">
    <location>
        <begin position="320"/>
        <end position="332"/>
    </location>
</feature>
<sequence length="414" mass="46126">MPTRASKAWEQHLRGSVIVVAQPEEIGGITTNLDDGDDSGSDSDVFYDAEEGDEDRDREHNQMEVEGAGDGGRMREPKRTRSYTRYHARKAKGLCIGCGRNQTNGKGVRCDNCLAHEDARRRRPDSKAKEYATKKRLREEALEKVVCGKCHKRPCLPSRTLCEVCTRDRSEYYQRGRYANKSKGICIVCRKMEAEGTKVRCKECSLKAREYVMTAKRRAWREAGKCCKCGKVPPAKGRESCDGCDKLDEASSCKEPGAKAAEKGMCLNCGKRPPRPGWPRCEVCYQHGAESRRRWKLAREASSVPRGQGGGGGDTQADIADVDDKDDDDEPMLDFSDGYTQDVHHTEPLPDLMQQFAECGLGGTKAGEDESMPDVRDCDGDTEDYHLDEPPSDETSNTEELSRGDPMSIDFIID</sequence>
<proteinExistence type="predicted"/>
<dbReference type="EMBL" id="JAPCWZ010000004">
    <property type="protein sequence ID" value="KAK8867646.1"/>
    <property type="molecule type" value="Genomic_DNA"/>
</dbReference>
<evidence type="ECO:0000313" key="3">
    <source>
        <dbReference type="Proteomes" id="UP001390339"/>
    </source>
</evidence>
<organism evidence="2 3">
    <name type="scientific">Apiospora arundinis</name>
    <dbReference type="NCBI Taxonomy" id="335852"/>
    <lineage>
        <taxon>Eukaryota</taxon>
        <taxon>Fungi</taxon>
        <taxon>Dikarya</taxon>
        <taxon>Ascomycota</taxon>
        <taxon>Pezizomycotina</taxon>
        <taxon>Sordariomycetes</taxon>
        <taxon>Xylariomycetidae</taxon>
        <taxon>Amphisphaeriales</taxon>
        <taxon>Apiosporaceae</taxon>
        <taxon>Apiospora</taxon>
    </lineage>
</organism>
<feature type="compositionally biased region" description="Basic and acidic residues" evidence="1">
    <location>
        <begin position="373"/>
        <end position="389"/>
    </location>
</feature>
<feature type="compositionally biased region" description="Acidic residues" evidence="1">
    <location>
        <begin position="34"/>
        <end position="54"/>
    </location>
</feature>
<evidence type="ECO:0000313" key="2">
    <source>
        <dbReference type="EMBL" id="KAK8867646.1"/>
    </source>
</evidence>
<comment type="caution">
    <text evidence="2">The sequence shown here is derived from an EMBL/GenBank/DDBJ whole genome shotgun (WGS) entry which is preliminary data.</text>
</comment>
<feature type="region of interest" description="Disordered" evidence="1">
    <location>
        <begin position="24"/>
        <end position="82"/>
    </location>
</feature>
<feature type="region of interest" description="Disordered" evidence="1">
    <location>
        <begin position="295"/>
        <end position="414"/>
    </location>
</feature>
<accession>A0ABR2ISV2</accession>
<gene>
    <name evidence="2" type="ORF">PGQ11_006224</name>
</gene>
<keyword evidence="3" id="KW-1185">Reference proteome</keyword>
<evidence type="ECO:0008006" key="4">
    <source>
        <dbReference type="Google" id="ProtNLM"/>
    </source>
</evidence>
<reference evidence="2 3" key="1">
    <citation type="journal article" date="2024" name="IMA Fungus">
        <title>Apiospora arundinis, a panoply of carbohydrate-active enzymes and secondary metabolites.</title>
        <authorList>
            <person name="Sorensen T."/>
            <person name="Petersen C."/>
            <person name="Muurmann A.T."/>
            <person name="Christiansen J.V."/>
            <person name="Brundto M.L."/>
            <person name="Overgaard C.K."/>
            <person name="Boysen A.T."/>
            <person name="Wollenberg R.D."/>
            <person name="Larsen T.O."/>
            <person name="Sorensen J.L."/>
            <person name="Nielsen K.L."/>
            <person name="Sondergaard T.E."/>
        </authorList>
    </citation>
    <scope>NUCLEOTIDE SEQUENCE [LARGE SCALE GENOMIC DNA]</scope>
    <source>
        <strain evidence="2 3">AAU 773</strain>
    </source>
</reference>
<evidence type="ECO:0000256" key="1">
    <source>
        <dbReference type="SAM" id="MobiDB-lite"/>
    </source>
</evidence>
<name>A0ABR2ISV2_9PEZI</name>
<dbReference type="Proteomes" id="UP001390339">
    <property type="component" value="Unassembled WGS sequence"/>
</dbReference>